<evidence type="ECO:0000256" key="7">
    <source>
        <dbReference type="PIRNR" id="PIRNR005700"/>
    </source>
</evidence>
<name>A0AA35TU88_GEOBA</name>
<keyword evidence="7" id="KW-0963">Cytoplasm</keyword>
<sequence>MAQNAVCKIAVDDIALDRQVITNSDFTFSHVLDDWSVTNQKSSGRCWMFAGLNLFRVGAMKKMNLKEFEFSQNYTFFWDKLERSNHFLQRMIEMVDRPVDDRCIAWLLESPLEDGGQWNMFVNLIKKHGLVPQAFMPETESSSSSSRMNRILLNKLREGAKTLRDMASKDASFDELLDAKDEIITVIHRILSIHLGTPPTHFDWQWNDADKEFHRDGEMTPQQFAEKYITVPVDDYVCLVHDPRPTSPIGKTFTVECLGNVEGGAIVKYLNIDIDLMKQIAMKTIMDGEPVWMGCDVGKMMQSNLGLWDAKLYDYEGIYDTPFTLDKAGRLQYHQTLMTHAMLFTGVDVIQENGREIPRRWRVENSWGADSGRKGFYLMNDNWFDQYMFEIAARKEYLPNELQDALEAEPIVLPAWDPMGALAREVSVVS</sequence>
<proteinExistence type="inferred from homology"/>
<dbReference type="InterPro" id="IPR000169">
    <property type="entry name" value="Pept_cys_AS"/>
</dbReference>
<reference evidence="9" key="1">
    <citation type="submission" date="2023-03" db="EMBL/GenBank/DDBJ databases">
        <authorList>
            <person name="Steffen K."/>
            <person name="Cardenas P."/>
        </authorList>
    </citation>
    <scope>NUCLEOTIDE SEQUENCE</scope>
</reference>
<dbReference type="EMBL" id="CASHTH010004192">
    <property type="protein sequence ID" value="CAI8054540.1"/>
    <property type="molecule type" value="Genomic_DNA"/>
</dbReference>
<dbReference type="GO" id="GO:0043418">
    <property type="term" value="P:homocysteine catabolic process"/>
    <property type="evidence" value="ECO:0007669"/>
    <property type="project" value="TreeGrafter"/>
</dbReference>
<feature type="active site" evidence="8">
    <location>
        <position position="46"/>
    </location>
</feature>
<accession>A0AA35TU88</accession>
<dbReference type="CDD" id="cd00585">
    <property type="entry name" value="Peptidase_C1B"/>
    <property type="match status" value="1"/>
</dbReference>
<feature type="active site" evidence="8">
    <location>
        <position position="365"/>
    </location>
</feature>
<dbReference type="GO" id="GO:0006508">
    <property type="term" value="P:proteolysis"/>
    <property type="evidence" value="ECO:0007669"/>
    <property type="project" value="UniProtKB-KW"/>
</dbReference>
<evidence type="ECO:0000256" key="3">
    <source>
        <dbReference type="ARBA" id="ARBA00022227"/>
    </source>
</evidence>
<dbReference type="Gene3D" id="3.90.70.10">
    <property type="entry name" value="Cysteine proteinases"/>
    <property type="match status" value="1"/>
</dbReference>
<feature type="active site" evidence="8">
    <location>
        <position position="340"/>
    </location>
</feature>
<comment type="caution">
    <text evidence="9">The sequence shown here is derived from an EMBL/GenBank/DDBJ whole genome shotgun (WGS) entry which is preliminary data.</text>
</comment>
<evidence type="ECO:0000256" key="4">
    <source>
        <dbReference type="ARBA" id="ARBA00022670"/>
    </source>
</evidence>
<dbReference type="PANTHER" id="PTHR10363:SF2">
    <property type="entry name" value="BLEOMYCIN HYDROLASE"/>
    <property type="match status" value="1"/>
</dbReference>
<dbReference type="GO" id="GO:0005737">
    <property type="term" value="C:cytoplasm"/>
    <property type="evidence" value="ECO:0007669"/>
    <property type="project" value="UniProtKB-SubCell"/>
</dbReference>
<protein>
    <recommendedName>
        <fullName evidence="3 7">Bleomycin hydrolase</fullName>
        <ecNumber evidence="2 7">3.4.22.40</ecNumber>
    </recommendedName>
</protein>
<dbReference type="GO" id="GO:0070005">
    <property type="term" value="F:cysteine-type aminopeptidase activity"/>
    <property type="evidence" value="ECO:0007669"/>
    <property type="project" value="InterPro"/>
</dbReference>
<dbReference type="AlphaFoldDB" id="A0AA35TU88"/>
<evidence type="ECO:0000256" key="6">
    <source>
        <dbReference type="ARBA" id="ARBA00022807"/>
    </source>
</evidence>
<dbReference type="InterPro" id="IPR004134">
    <property type="entry name" value="Peptidase_C1B"/>
</dbReference>
<comment type="similarity">
    <text evidence="7">Belongs to the peptidase C1 family.</text>
</comment>
<evidence type="ECO:0000256" key="8">
    <source>
        <dbReference type="PIRSR" id="PIRSR005700-1"/>
    </source>
</evidence>
<dbReference type="Pfam" id="PF03051">
    <property type="entry name" value="Peptidase_C1_2"/>
    <property type="match status" value="1"/>
</dbReference>
<comment type="catalytic activity">
    <reaction evidence="1 7">
        <text>Inactivates bleomycin B2 (a cytotoxic glycometallopeptide) by hydrolysis of a carboxyamide bond of beta-aminoalanine, but also shows general aminopeptidase activity. The specificity varies somewhat with source, but amino acid arylamides of Met, Leu and Ala are preferred.</text>
        <dbReference type="EC" id="3.4.22.40"/>
    </reaction>
</comment>
<dbReference type="PROSITE" id="PS00139">
    <property type="entry name" value="THIOL_PROTEASE_CYS"/>
    <property type="match status" value="1"/>
</dbReference>
<dbReference type="GO" id="GO:0004197">
    <property type="term" value="F:cysteine-type endopeptidase activity"/>
    <property type="evidence" value="ECO:0007669"/>
    <property type="project" value="UniProtKB-EC"/>
</dbReference>
<gene>
    <name evidence="9" type="ORF">GBAR_LOCUS29757</name>
</gene>
<dbReference type="InterPro" id="IPR038765">
    <property type="entry name" value="Papain-like_cys_pep_sf"/>
</dbReference>
<evidence type="ECO:0000313" key="9">
    <source>
        <dbReference type="EMBL" id="CAI8054540.1"/>
    </source>
</evidence>
<keyword evidence="4 7" id="KW-0645">Protease</keyword>
<keyword evidence="6 7" id="KW-0788">Thiol protease</keyword>
<evidence type="ECO:0000256" key="1">
    <source>
        <dbReference type="ARBA" id="ARBA00000423"/>
    </source>
</evidence>
<dbReference type="GO" id="GO:0009636">
    <property type="term" value="P:response to toxic substance"/>
    <property type="evidence" value="ECO:0007669"/>
    <property type="project" value="TreeGrafter"/>
</dbReference>
<dbReference type="EC" id="3.4.22.40" evidence="2 7"/>
<organism evidence="9 10">
    <name type="scientific">Geodia barretti</name>
    <name type="common">Barrett's horny sponge</name>
    <dbReference type="NCBI Taxonomy" id="519541"/>
    <lineage>
        <taxon>Eukaryota</taxon>
        <taxon>Metazoa</taxon>
        <taxon>Porifera</taxon>
        <taxon>Demospongiae</taxon>
        <taxon>Heteroscleromorpha</taxon>
        <taxon>Tetractinellida</taxon>
        <taxon>Astrophorina</taxon>
        <taxon>Geodiidae</taxon>
        <taxon>Geodia</taxon>
    </lineage>
</organism>
<dbReference type="PANTHER" id="PTHR10363">
    <property type="entry name" value="BLEOMYCIN HYDROLASE"/>
    <property type="match status" value="1"/>
</dbReference>
<dbReference type="Proteomes" id="UP001174909">
    <property type="component" value="Unassembled WGS sequence"/>
</dbReference>
<evidence type="ECO:0000313" key="10">
    <source>
        <dbReference type="Proteomes" id="UP001174909"/>
    </source>
</evidence>
<dbReference type="SUPFAM" id="SSF54001">
    <property type="entry name" value="Cysteine proteinases"/>
    <property type="match status" value="1"/>
</dbReference>
<evidence type="ECO:0000256" key="5">
    <source>
        <dbReference type="ARBA" id="ARBA00022801"/>
    </source>
</evidence>
<keyword evidence="10" id="KW-1185">Reference proteome</keyword>
<evidence type="ECO:0000256" key="2">
    <source>
        <dbReference type="ARBA" id="ARBA00012465"/>
    </source>
</evidence>
<comment type="subcellular location">
    <subcellularLocation>
        <location evidence="7">Cytoplasm</location>
    </subcellularLocation>
</comment>
<keyword evidence="5 7" id="KW-0378">Hydrolase</keyword>
<dbReference type="PIRSF" id="PIRSF005700">
    <property type="entry name" value="PepC"/>
    <property type="match status" value="1"/>
</dbReference>